<evidence type="ECO:0000313" key="3">
    <source>
        <dbReference type="Proteomes" id="UP001239445"/>
    </source>
</evidence>
<comment type="caution">
    <text evidence="2">The sequence shown here is derived from an EMBL/GenBank/DDBJ whole genome shotgun (WGS) entry which is preliminary data.</text>
</comment>
<sequence>MRRFRDRDGWVHGFGFSVSCLAYPSSWDDGGLGGWMQRCLYVFRFFFFHLMVIKVVVERKRECERLTPTLFILCPFYLTHIRCICARVTRDGFFF</sequence>
<accession>A0AAJ0BI28</accession>
<feature type="transmembrane region" description="Helical" evidence="1">
    <location>
        <begin position="39"/>
        <end position="57"/>
    </location>
</feature>
<keyword evidence="3" id="KW-1185">Reference proteome</keyword>
<dbReference type="PROSITE" id="PS51257">
    <property type="entry name" value="PROKAR_LIPOPROTEIN"/>
    <property type="match status" value="1"/>
</dbReference>
<dbReference type="AlphaFoldDB" id="A0AAJ0BI28"/>
<name>A0AAJ0BI28_9PEZI</name>
<protein>
    <submittedName>
        <fullName evidence="2">Uncharacterized protein</fullName>
    </submittedName>
</protein>
<proteinExistence type="predicted"/>
<organism evidence="2 3">
    <name type="scientific">Echria macrotheca</name>
    <dbReference type="NCBI Taxonomy" id="438768"/>
    <lineage>
        <taxon>Eukaryota</taxon>
        <taxon>Fungi</taxon>
        <taxon>Dikarya</taxon>
        <taxon>Ascomycota</taxon>
        <taxon>Pezizomycotina</taxon>
        <taxon>Sordariomycetes</taxon>
        <taxon>Sordariomycetidae</taxon>
        <taxon>Sordariales</taxon>
        <taxon>Schizotheciaceae</taxon>
        <taxon>Echria</taxon>
    </lineage>
</organism>
<evidence type="ECO:0000256" key="1">
    <source>
        <dbReference type="SAM" id="Phobius"/>
    </source>
</evidence>
<dbReference type="Proteomes" id="UP001239445">
    <property type="component" value="Unassembled WGS sequence"/>
</dbReference>
<gene>
    <name evidence="2" type="ORF">QBC47DRAFT_375491</name>
</gene>
<feature type="transmembrane region" description="Helical" evidence="1">
    <location>
        <begin position="9"/>
        <end position="27"/>
    </location>
</feature>
<keyword evidence="1" id="KW-0812">Transmembrane</keyword>
<dbReference type="EMBL" id="MU839829">
    <property type="protein sequence ID" value="KAK1758693.1"/>
    <property type="molecule type" value="Genomic_DNA"/>
</dbReference>
<keyword evidence="1" id="KW-1133">Transmembrane helix</keyword>
<evidence type="ECO:0000313" key="2">
    <source>
        <dbReference type="EMBL" id="KAK1758693.1"/>
    </source>
</evidence>
<reference evidence="2" key="1">
    <citation type="submission" date="2023-06" db="EMBL/GenBank/DDBJ databases">
        <title>Genome-scale phylogeny and comparative genomics of the fungal order Sordariales.</title>
        <authorList>
            <consortium name="Lawrence Berkeley National Laboratory"/>
            <person name="Hensen N."/>
            <person name="Bonometti L."/>
            <person name="Westerberg I."/>
            <person name="Brannstrom I.O."/>
            <person name="Guillou S."/>
            <person name="Cros-Aarteil S."/>
            <person name="Calhoun S."/>
            <person name="Haridas S."/>
            <person name="Kuo A."/>
            <person name="Mondo S."/>
            <person name="Pangilinan J."/>
            <person name="Riley R."/>
            <person name="Labutti K."/>
            <person name="Andreopoulos B."/>
            <person name="Lipzen A."/>
            <person name="Chen C."/>
            <person name="Yanf M."/>
            <person name="Daum C."/>
            <person name="Ng V."/>
            <person name="Clum A."/>
            <person name="Steindorff A."/>
            <person name="Ohm R."/>
            <person name="Martin F."/>
            <person name="Silar P."/>
            <person name="Natvig D."/>
            <person name="Lalanne C."/>
            <person name="Gautier V."/>
            <person name="Ament-Velasquez S.L."/>
            <person name="Kruys A."/>
            <person name="Hutchinson M.I."/>
            <person name="Powell A.J."/>
            <person name="Barry K."/>
            <person name="Miller A.N."/>
            <person name="Grigoriev I.V."/>
            <person name="Debuchy R."/>
            <person name="Gladieux P."/>
            <person name="Thoren M.H."/>
            <person name="Johannesson H."/>
        </authorList>
    </citation>
    <scope>NUCLEOTIDE SEQUENCE</scope>
    <source>
        <strain evidence="2">PSN4</strain>
    </source>
</reference>
<keyword evidence="1" id="KW-0472">Membrane</keyword>